<keyword evidence="1" id="KW-1133">Transmembrane helix</keyword>
<dbReference type="EMBL" id="LT670844">
    <property type="protein sequence ID" value="SHK85709.1"/>
    <property type="molecule type" value="Genomic_DNA"/>
</dbReference>
<keyword evidence="1" id="KW-0812">Transmembrane</keyword>
<accession>A0A1M6VWA2</accession>
<feature type="transmembrane region" description="Helical" evidence="1">
    <location>
        <begin position="72"/>
        <end position="89"/>
    </location>
</feature>
<dbReference type="AlphaFoldDB" id="A0A1M6VWA2"/>
<feature type="transmembrane region" description="Helical" evidence="1">
    <location>
        <begin position="6"/>
        <end position="24"/>
    </location>
</feature>
<dbReference type="RefSeq" id="WP_079541302.1">
    <property type="nucleotide sequence ID" value="NZ_LT670844.1"/>
</dbReference>
<organism evidence="2 3">
    <name type="scientific">Bradyrhizobium lablabi</name>
    <dbReference type="NCBI Taxonomy" id="722472"/>
    <lineage>
        <taxon>Bacteria</taxon>
        <taxon>Pseudomonadati</taxon>
        <taxon>Pseudomonadota</taxon>
        <taxon>Alphaproteobacteria</taxon>
        <taxon>Hyphomicrobiales</taxon>
        <taxon>Nitrobacteraceae</taxon>
        <taxon>Bradyrhizobium</taxon>
    </lineage>
</organism>
<proteinExistence type="predicted"/>
<protein>
    <submittedName>
        <fullName evidence="2">Uncharacterized protein</fullName>
    </submittedName>
</protein>
<dbReference type="Proteomes" id="UP000189935">
    <property type="component" value="Chromosome I"/>
</dbReference>
<evidence type="ECO:0000256" key="1">
    <source>
        <dbReference type="SAM" id="Phobius"/>
    </source>
</evidence>
<reference evidence="2 3" key="1">
    <citation type="submission" date="2016-11" db="EMBL/GenBank/DDBJ databases">
        <authorList>
            <person name="Jaros S."/>
            <person name="Januszkiewicz K."/>
            <person name="Wedrychowicz H."/>
        </authorList>
    </citation>
    <scope>NUCLEOTIDE SEQUENCE [LARGE SCALE GENOMIC DNA]</scope>
    <source>
        <strain evidence="2 3">GAS499</strain>
    </source>
</reference>
<evidence type="ECO:0000313" key="3">
    <source>
        <dbReference type="Proteomes" id="UP000189935"/>
    </source>
</evidence>
<evidence type="ECO:0000313" key="2">
    <source>
        <dbReference type="EMBL" id="SHK85709.1"/>
    </source>
</evidence>
<name>A0A1M6VWA2_9BRAD</name>
<gene>
    <name evidence="2" type="ORF">SAMN05444159_4372</name>
</gene>
<sequence>MGSSMGNDWFVYVYMFGITAIVLMRLDRLGKQIEAVCAEIRADVARTEEDRQEILDDWKQSRKDAAKDARQFWIFWGVIGVAALIWIAVKHG</sequence>
<keyword evidence="1" id="KW-0472">Membrane</keyword>